<evidence type="ECO:0000313" key="3">
    <source>
        <dbReference type="Proteomes" id="UP000054097"/>
    </source>
</evidence>
<reference evidence="2 3" key="1">
    <citation type="submission" date="2014-04" db="EMBL/GenBank/DDBJ databases">
        <authorList>
            <consortium name="DOE Joint Genome Institute"/>
            <person name="Kuo A."/>
            <person name="Zuccaro A."/>
            <person name="Kohler A."/>
            <person name="Nagy L.G."/>
            <person name="Floudas D."/>
            <person name="Copeland A."/>
            <person name="Barry K.W."/>
            <person name="Cichocki N."/>
            <person name="Veneault-Fourrey C."/>
            <person name="LaButti K."/>
            <person name="Lindquist E.A."/>
            <person name="Lipzen A."/>
            <person name="Lundell T."/>
            <person name="Morin E."/>
            <person name="Murat C."/>
            <person name="Sun H."/>
            <person name="Tunlid A."/>
            <person name="Henrissat B."/>
            <person name="Grigoriev I.V."/>
            <person name="Hibbett D.S."/>
            <person name="Martin F."/>
            <person name="Nordberg H.P."/>
            <person name="Cantor M.N."/>
            <person name="Hua S.X."/>
        </authorList>
    </citation>
    <scope>NUCLEOTIDE SEQUENCE [LARGE SCALE GENOMIC DNA]</scope>
    <source>
        <strain evidence="2 3">MAFF 305830</strain>
    </source>
</reference>
<proteinExistence type="predicted"/>
<gene>
    <name evidence="2" type="ORF">M408DRAFT_145021</name>
</gene>
<keyword evidence="3" id="KW-1185">Reference proteome</keyword>
<feature type="region of interest" description="Disordered" evidence="1">
    <location>
        <begin position="97"/>
        <end position="117"/>
    </location>
</feature>
<reference evidence="3" key="2">
    <citation type="submission" date="2015-01" db="EMBL/GenBank/DDBJ databases">
        <title>Evolutionary Origins and Diversification of the Mycorrhizal Mutualists.</title>
        <authorList>
            <consortium name="DOE Joint Genome Institute"/>
            <consortium name="Mycorrhizal Genomics Consortium"/>
            <person name="Kohler A."/>
            <person name="Kuo A."/>
            <person name="Nagy L.G."/>
            <person name="Floudas D."/>
            <person name="Copeland A."/>
            <person name="Barry K.W."/>
            <person name="Cichocki N."/>
            <person name="Veneault-Fourrey C."/>
            <person name="LaButti K."/>
            <person name="Lindquist E.A."/>
            <person name="Lipzen A."/>
            <person name="Lundell T."/>
            <person name="Morin E."/>
            <person name="Murat C."/>
            <person name="Riley R."/>
            <person name="Ohm R."/>
            <person name="Sun H."/>
            <person name="Tunlid A."/>
            <person name="Henrissat B."/>
            <person name="Grigoriev I.V."/>
            <person name="Hibbett D.S."/>
            <person name="Martin F."/>
        </authorList>
    </citation>
    <scope>NUCLEOTIDE SEQUENCE [LARGE SCALE GENOMIC DNA]</scope>
    <source>
        <strain evidence="3">MAFF 305830</strain>
    </source>
</reference>
<evidence type="ECO:0000313" key="2">
    <source>
        <dbReference type="EMBL" id="KIM28251.1"/>
    </source>
</evidence>
<dbReference type="HOGENOM" id="CLU_609979_0_0_1"/>
<protein>
    <submittedName>
        <fullName evidence="2">Uncharacterized protein</fullName>
    </submittedName>
</protein>
<accession>A0A0C3B9W7</accession>
<dbReference type="Proteomes" id="UP000054097">
    <property type="component" value="Unassembled WGS sequence"/>
</dbReference>
<evidence type="ECO:0000256" key="1">
    <source>
        <dbReference type="SAM" id="MobiDB-lite"/>
    </source>
</evidence>
<dbReference type="EMBL" id="KN824294">
    <property type="protein sequence ID" value="KIM28251.1"/>
    <property type="molecule type" value="Genomic_DNA"/>
</dbReference>
<sequence length="449" mass="49118">MHNECIQSLVEPAPLVPSDLDVATQRNLDVLKGSLPVSSLPTTLYTSYEGEELTDDEEGREISEQSVVAGSTRLTKALNHSREEKALKPSIQAISREKSHNVEIQSTRQETADQQPGKEEFTGALQLCLFSAHNDSVVDPPRPESTIVRSQGTLRSILLSACTSNLRNLDASGTSDSTLSLSRTSSSITTSPSKRRVRFNSYVARGTFDKITSSVEINDYGWERYARNSTYMEDHGLISESGSGLIGDIEHIPPAMLFPPPEENEKGCLVVFSPPFKTLELCEDDLVVCSRHPDGIKGLRVQKRSSSMKLTVSFCGTPAPKPKYDFVSREEADELYERRDGDMFGDDAGANGAFNSGEIFMRGRRARRGRSAAATAGDMTLGDVGFLPLGVTKGEDVGSRADDIKEWLDVHILEENEADITKLKRNKVADGQAAEGMGGCPKVRNLDRV</sequence>
<name>A0A0C3B9W7_SERVB</name>
<feature type="compositionally biased region" description="Polar residues" evidence="1">
    <location>
        <begin position="102"/>
        <end position="114"/>
    </location>
</feature>
<organism evidence="2 3">
    <name type="scientific">Serendipita vermifera MAFF 305830</name>
    <dbReference type="NCBI Taxonomy" id="933852"/>
    <lineage>
        <taxon>Eukaryota</taxon>
        <taxon>Fungi</taxon>
        <taxon>Dikarya</taxon>
        <taxon>Basidiomycota</taxon>
        <taxon>Agaricomycotina</taxon>
        <taxon>Agaricomycetes</taxon>
        <taxon>Sebacinales</taxon>
        <taxon>Serendipitaceae</taxon>
        <taxon>Serendipita</taxon>
    </lineage>
</organism>
<dbReference type="AlphaFoldDB" id="A0A0C3B9W7"/>